<keyword evidence="13" id="KW-1185">Reference proteome</keyword>
<comment type="similarity">
    <text evidence="2">Belongs to the methyltransferase superfamily. L-isoaspartyl/D-aspartyl protein methyltransferase family.</text>
</comment>
<dbReference type="PANTHER" id="PTHR11579:SF0">
    <property type="entry name" value="PROTEIN-L-ISOASPARTATE(D-ASPARTATE) O-METHYLTRANSFERASE"/>
    <property type="match status" value="1"/>
</dbReference>
<dbReference type="GO" id="GO:0005737">
    <property type="term" value="C:cytoplasm"/>
    <property type="evidence" value="ECO:0007669"/>
    <property type="project" value="UniProtKB-SubCell"/>
</dbReference>
<comment type="caution">
    <text evidence="12">The sequence shown here is derived from an EMBL/GenBank/DDBJ whole genome shotgun (WGS) entry which is preliminary data.</text>
</comment>
<keyword evidence="7 12" id="KW-0808">Transferase</keyword>
<comment type="subcellular location">
    <subcellularLocation>
        <location evidence="1">Cytoplasm</location>
    </subcellularLocation>
</comment>
<reference evidence="12 13" key="1">
    <citation type="submission" date="2020-08" db="EMBL/GenBank/DDBJ databases">
        <title>Sequencing the genomes of 1000 actinobacteria strains.</title>
        <authorList>
            <person name="Klenk H.-P."/>
        </authorList>
    </citation>
    <scope>NUCLEOTIDE SEQUENCE [LARGE SCALE GENOMIC DNA]</scope>
    <source>
        <strain evidence="12 13">DSM 45507</strain>
    </source>
</reference>
<dbReference type="NCBIfam" id="TIGR04188">
    <property type="entry name" value="methyltr_grsp"/>
    <property type="match status" value="1"/>
</dbReference>
<dbReference type="GO" id="GO:0032259">
    <property type="term" value="P:methylation"/>
    <property type="evidence" value="ECO:0007669"/>
    <property type="project" value="UniProtKB-KW"/>
</dbReference>
<keyword evidence="5" id="KW-0963">Cytoplasm</keyword>
<dbReference type="EC" id="2.1.1.77" evidence="3"/>
<dbReference type="AlphaFoldDB" id="A0A7W9LBE3"/>
<evidence type="ECO:0000256" key="8">
    <source>
        <dbReference type="ARBA" id="ARBA00022691"/>
    </source>
</evidence>
<evidence type="ECO:0000256" key="2">
    <source>
        <dbReference type="ARBA" id="ARBA00005369"/>
    </source>
</evidence>
<protein>
    <recommendedName>
        <fullName evidence="4">Protein-L-isoaspartate O-methyltransferase</fullName>
        <ecNumber evidence="3">2.1.1.77</ecNumber>
    </recommendedName>
    <alternativeName>
        <fullName evidence="11">L-isoaspartyl protein carboxyl methyltransferase</fullName>
    </alternativeName>
    <alternativeName>
        <fullName evidence="9">Protein L-isoaspartyl methyltransferase</fullName>
    </alternativeName>
    <alternativeName>
        <fullName evidence="10">Protein-beta-aspartate methyltransferase</fullName>
    </alternativeName>
</protein>
<evidence type="ECO:0000256" key="11">
    <source>
        <dbReference type="ARBA" id="ARBA00031350"/>
    </source>
</evidence>
<evidence type="ECO:0000256" key="7">
    <source>
        <dbReference type="ARBA" id="ARBA00022679"/>
    </source>
</evidence>
<dbReference type="EMBL" id="JACHMB010000001">
    <property type="protein sequence ID" value="MBB5777403.1"/>
    <property type="molecule type" value="Genomic_DNA"/>
</dbReference>
<dbReference type="InterPro" id="IPR000682">
    <property type="entry name" value="PCMT"/>
</dbReference>
<dbReference type="Gene3D" id="3.40.50.150">
    <property type="entry name" value="Vaccinia Virus protein VP39"/>
    <property type="match status" value="1"/>
</dbReference>
<dbReference type="GO" id="GO:0004719">
    <property type="term" value="F:protein-L-isoaspartate (D-aspartate) O-methyltransferase activity"/>
    <property type="evidence" value="ECO:0007669"/>
    <property type="project" value="UniProtKB-EC"/>
</dbReference>
<keyword evidence="8" id="KW-0949">S-adenosyl-L-methionine</keyword>
<proteinExistence type="inferred from homology"/>
<evidence type="ECO:0000256" key="10">
    <source>
        <dbReference type="ARBA" id="ARBA00031323"/>
    </source>
</evidence>
<dbReference type="InterPro" id="IPR029063">
    <property type="entry name" value="SAM-dependent_MTases_sf"/>
</dbReference>
<name>A0A7W9LBE3_9ACTN</name>
<dbReference type="Pfam" id="PF01135">
    <property type="entry name" value="PCMT"/>
    <property type="match status" value="1"/>
</dbReference>
<dbReference type="InterPro" id="IPR026448">
    <property type="entry name" value="Methyltr_grasp"/>
</dbReference>
<evidence type="ECO:0000313" key="13">
    <source>
        <dbReference type="Proteomes" id="UP000579153"/>
    </source>
</evidence>
<organism evidence="12 13">
    <name type="scientific">Nonomuraea jabiensis</name>
    <dbReference type="NCBI Taxonomy" id="882448"/>
    <lineage>
        <taxon>Bacteria</taxon>
        <taxon>Bacillati</taxon>
        <taxon>Actinomycetota</taxon>
        <taxon>Actinomycetes</taxon>
        <taxon>Streptosporangiales</taxon>
        <taxon>Streptosporangiaceae</taxon>
        <taxon>Nonomuraea</taxon>
    </lineage>
</organism>
<evidence type="ECO:0000313" key="12">
    <source>
        <dbReference type="EMBL" id="MBB5777403.1"/>
    </source>
</evidence>
<dbReference type="CDD" id="cd02440">
    <property type="entry name" value="AdoMet_MTases"/>
    <property type="match status" value="1"/>
</dbReference>
<evidence type="ECO:0000256" key="5">
    <source>
        <dbReference type="ARBA" id="ARBA00022490"/>
    </source>
</evidence>
<dbReference type="PANTHER" id="PTHR11579">
    <property type="entry name" value="PROTEIN-L-ISOASPARTATE O-METHYLTRANSFERASE"/>
    <property type="match status" value="1"/>
</dbReference>
<gene>
    <name evidence="12" type="ORF">HD596_004159</name>
</gene>
<evidence type="ECO:0000256" key="1">
    <source>
        <dbReference type="ARBA" id="ARBA00004496"/>
    </source>
</evidence>
<evidence type="ECO:0000256" key="4">
    <source>
        <dbReference type="ARBA" id="ARBA00013346"/>
    </source>
</evidence>
<evidence type="ECO:0000256" key="9">
    <source>
        <dbReference type="ARBA" id="ARBA00030757"/>
    </source>
</evidence>
<evidence type="ECO:0000256" key="3">
    <source>
        <dbReference type="ARBA" id="ARBA00011890"/>
    </source>
</evidence>
<dbReference type="SUPFAM" id="SSF53335">
    <property type="entry name" value="S-adenosyl-L-methionine-dependent methyltransferases"/>
    <property type="match status" value="1"/>
</dbReference>
<accession>A0A7W9LBE3</accession>
<dbReference type="Proteomes" id="UP000579153">
    <property type="component" value="Unassembled WGS sequence"/>
</dbReference>
<keyword evidence="6 12" id="KW-0489">Methyltransferase</keyword>
<sequence length="375" mass="40302">MNDLAAELRADLAATIDAGDWRAAIEAVPREVFMGAAVYRDDMDGWTPVHKSEMTRTQWLKLVYRDTTWVTQVAGVTAEEAPREPVPVKRPTSSSTLPSLVVRMLRIAGISEGDKVLEIGTGTGYSTALMCHRLGSGAVTSIEYDPQIADRAKTALAIAGYAPTLVRGDGLHGYPDNAPYDRLIATCAVRTIPHDWVTQVRDSGTITTPMLGWTGGAAFAHLQVSGDGTASGRFLARSVYFMPARPHAAPPLEVIELGVGDVSHTSTDPSLLTDDTALFVAQLAVPHAQHAWAGKILTLDDPGSGSHADVRPIGDGRWLVHQQGPHRLWDEAERALTTWLEAGKPNQSSFTITVTGDRQWVSLNGSGGLSWDLLA</sequence>
<evidence type="ECO:0000256" key="6">
    <source>
        <dbReference type="ARBA" id="ARBA00022603"/>
    </source>
</evidence>